<gene>
    <name evidence="1" type="ORF">EV655_105149</name>
</gene>
<proteinExistence type="predicted"/>
<keyword evidence="2" id="KW-1185">Reference proteome</keyword>
<reference evidence="1 2" key="1">
    <citation type="submission" date="2019-03" db="EMBL/GenBank/DDBJ databases">
        <title>Genomic Encyclopedia of Type Strains, Phase IV (KMG-IV): sequencing the most valuable type-strain genomes for metagenomic binning, comparative biology and taxonomic classification.</title>
        <authorList>
            <person name="Goeker M."/>
        </authorList>
    </citation>
    <scope>NUCLEOTIDE SEQUENCE [LARGE SCALE GENOMIC DNA]</scope>
    <source>
        <strain evidence="1 2">DSM 4868</strain>
    </source>
</reference>
<evidence type="ECO:0000313" key="1">
    <source>
        <dbReference type="EMBL" id="TCO72043.1"/>
    </source>
</evidence>
<accession>A0A4R2KET8</accession>
<dbReference type="OrthoDB" id="9896444at2"/>
<dbReference type="AlphaFoldDB" id="A0A4R2KET8"/>
<comment type="caution">
    <text evidence="1">The sequence shown here is derived from an EMBL/GenBank/DDBJ whole genome shotgun (WGS) entry which is preliminary data.</text>
</comment>
<dbReference type="Proteomes" id="UP000295142">
    <property type="component" value="Unassembled WGS sequence"/>
</dbReference>
<evidence type="ECO:0000313" key="2">
    <source>
        <dbReference type="Proteomes" id="UP000295142"/>
    </source>
</evidence>
<name>A0A4R2KET8_9RHOB</name>
<protein>
    <submittedName>
        <fullName evidence="1">Uncharacterized protein</fullName>
    </submittedName>
</protein>
<dbReference type="RefSeq" id="WP_132543539.1">
    <property type="nucleotide sequence ID" value="NZ_SLWW01000005.1"/>
</dbReference>
<dbReference type="EMBL" id="SLWW01000005">
    <property type="protein sequence ID" value="TCO72043.1"/>
    <property type="molecule type" value="Genomic_DNA"/>
</dbReference>
<organism evidence="1 2">
    <name type="scientific">Rhodovulum euryhalinum</name>
    <dbReference type="NCBI Taxonomy" id="35805"/>
    <lineage>
        <taxon>Bacteria</taxon>
        <taxon>Pseudomonadati</taxon>
        <taxon>Pseudomonadota</taxon>
        <taxon>Alphaproteobacteria</taxon>
        <taxon>Rhodobacterales</taxon>
        <taxon>Paracoccaceae</taxon>
        <taxon>Rhodovulum</taxon>
    </lineage>
</organism>
<sequence length="161" mass="17292">MIGRFRQALAAGRRAVAETGPSDPAPQPVLALLALDETGRWVEGMRDRHLAAARAIGARALFVLSPHSARDFAGAGLLCEFLPLPEDLARTTGDGPGAIALYRQNRLRLILDKWGVQECRWAGDSAADLVAAWSPERDPRLRPIRFLPAPGGRSGGTAVNH</sequence>